<dbReference type="Proteomes" id="UP000823775">
    <property type="component" value="Unassembled WGS sequence"/>
</dbReference>
<sequence>MACAKQPLSQRCSRPTAAPSPRDGKRTAASFQAHWHVLHGTECCNEAGYAARLPRWSRRHQAVGATGCVARQQDGLTAWREAPASQHYCMHEATLFPALWHAQGSPCPSPAVGAQQLLPRAMAGSRQLPSSRIGMCYAA</sequence>
<reference evidence="2 3" key="1">
    <citation type="journal article" date="2021" name="BMC Genomics">
        <title>Datura genome reveals duplications of psychoactive alkaloid biosynthetic genes and high mutation rate following tissue culture.</title>
        <authorList>
            <person name="Rajewski A."/>
            <person name="Carter-House D."/>
            <person name="Stajich J."/>
            <person name="Litt A."/>
        </authorList>
    </citation>
    <scope>NUCLEOTIDE SEQUENCE [LARGE SCALE GENOMIC DNA]</scope>
    <source>
        <strain evidence="2">AR-01</strain>
    </source>
</reference>
<organism evidence="2 3">
    <name type="scientific">Datura stramonium</name>
    <name type="common">Jimsonweed</name>
    <name type="synonym">Common thornapple</name>
    <dbReference type="NCBI Taxonomy" id="4076"/>
    <lineage>
        <taxon>Eukaryota</taxon>
        <taxon>Viridiplantae</taxon>
        <taxon>Streptophyta</taxon>
        <taxon>Embryophyta</taxon>
        <taxon>Tracheophyta</taxon>
        <taxon>Spermatophyta</taxon>
        <taxon>Magnoliopsida</taxon>
        <taxon>eudicotyledons</taxon>
        <taxon>Gunneridae</taxon>
        <taxon>Pentapetalae</taxon>
        <taxon>asterids</taxon>
        <taxon>lamiids</taxon>
        <taxon>Solanales</taxon>
        <taxon>Solanaceae</taxon>
        <taxon>Solanoideae</taxon>
        <taxon>Datureae</taxon>
        <taxon>Datura</taxon>
    </lineage>
</organism>
<evidence type="ECO:0000256" key="1">
    <source>
        <dbReference type="SAM" id="MobiDB-lite"/>
    </source>
</evidence>
<evidence type="ECO:0000313" key="2">
    <source>
        <dbReference type="EMBL" id="MCD9645392.1"/>
    </source>
</evidence>
<feature type="region of interest" description="Disordered" evidence="1">
    <location>
        <begin position="1"/>
        <end position="27"/>
    </location>
</feature>
<gene>
    <name evidence="2" type="ORF">HAX54_034269</name>
</gene>
<protein>
    <submittedName>
        <fullName evidence="2">Uncharacterized protein</fullName>
    </submittedName>
</protein>
<proteinExistence type="predicted"/>
<evidence type="ECO:0000313" key="3">
    <source>
        <dbReference type="Proteomes" id="UP000823775"/>
    </source>
</evidence>
<accession>A0ABS8VET5</accession>
<dbReference type="EMBL" id="JACEIK010004414">
    <property type="protein sequence ID" value="MCD9645392.1"/>
    <property type="molecule type" value="Genomic_DNA"/>
</dbReference>
<name>A0ABS8VET5_DATST</name>
<comment type="caution">
    <text evidence="2">The sequence shown here is derived from an EMBL/GenBank/DDBJ whole genome shotgun (WGS) entry which is preliminary data.</text>
</comment>
<keyword evidence="3" id="KW-1185">Reference proteome</keyword>